<sequence length="113" mass="12730">MLYPRLALPLLFFCVPPFFVWGGGWTASFTASSQKPRLALWVSPQMLLESEPQLEQMLVFTEPHTELLRDDVCVFWISAMDRALGVCFTALADCWPHFEEDGSCGAGTPFNKL</sequence>
<name>A0A4Z2F8S4_9TELE</name>
<reference evidence="1 2" key="1">
    <citation type="submission" date="2019-03" db="EMBL/GenBank/DDBJ databases">
        <title>First draft genome of Liparis tanakae, snailfish: a comprehensive survey of snailfish specific genes.</title>
        <authorList>
            <person name="Kim W."/>
            <person name="Song I."/>
            <person name="Jeong J.-H."/>
            <person name="Kim D."/>
            <person name="Kim S."/>
            <person name="Ryu S."/>
            <person name="Song J.Y."/>
            <person name="Lee S.K."/>
        </authorList>
    </citation>
    <scope>NUCLEOTIDE SEQUENCE [LARGE SCALE GENOMIC DNA]</scope>
    <source>
        <tissue evidence="1">Muscle</tissue>
    </source>
</reference>
<dbReference type="EMBL" id="SRLO01001462">
    <property type="protein sequence ID" value="TNN37639.1"/>
    <property type="molecule type" value="Genomic_DNA"/>
</dbReference>
<dbReference type="Proteomes" id="UP000314294">
    <property type="component" value="Unassembled WGS sequence"/>
</dbReference>
<dbReference type="AlphaFoldDB" id="A0A4Z2F8S4"/>
<comment type="caution">
    <text evidence="1">The sequence shown here is derived from an EMBL/GenBank/DDBJ whole genome shotgun (WGS) entry which is preliminary data.</text>
</comment>
<protein>
    <submittedName>
        <fullName evidence="1">Uncharacterized protein</fullName>
    </submittedName>
</protein>
<organism evidence="1 2">
    <name type="scientific">Liparis tanakae</name>
    <name type="common">Tanaka's snailfish</name>
    <dbReference type="NCBI Taxonomy" id="230148"/>
    <lineage>
        <taxon>Eukaryota</taxon>
        <taxon>Metazoa</taxon>
        <taxon>Chordata</taxon>
        <taxon>Craniata</taxon>
        <taxon>Vertebrata</taxon>
        <taxon>Euteleostomi</taxon>
        <taxon>Actinopterygii</taxon>
        <taxon>Neopterygii</taxon>
        <taxon>Teleostei</taxon>
        <taxon>Neoteleostei</taxon>
        <taxon>Acanthomorphata</taxon>
        <taxon>Eupercaria</taxon>
        <taxon>Perciformes</taxon>
        <taxon>Cottioidei</taxon>
        <taxon>Cottales</taxon>
        <taxon>Liparidae</taxon>
        <taxon>Liparis</taxon>
    </lineage>
</organism>
<evidence type="ECO:0000313" key="1">
    <source>
        <dbReference type="EMBL" id="TNN37639.1"/>
    </source>
</evidence>
<proteinExistence type="predicted"/>
<accession>A0A4Z2F8S4</accession>
<gene>
    <name evidence="1" type="ORF">EYF80_052196</name>
</gene>
<keyword evidence="2" id="KW-1185">Reference proteome</keyword>
<evidence type="ECO:0000313" key="2">
    <source>
        <dbReference type="Proteomes" id="UP000314294"/>
    </source>
</evidence>